<reference evidence="3" key="1">
    <citation type="submission" date="2010-03" db="EMBL/GenBank/DDBJ databases">
        <title>The genome sequence of Ruminococcus sp. 18P13.</title>
        <authorList>
            <consortium name="metaHIT consortium -- http://www.metahit.eu/"/>
            <person name="Pajon A."/>
            <person name="Turner K."/>
            <person name="Parkhill J."/>
            <person name="Bernalier A."/>
        </authorList>
    </citation>
    <scope>NUCLEOTIDE SEQUENCE [LARGE SCALE GENOMIC DNA]</scope>
    <source>
        <strain evidence="3">Type strain: 18P13</strain>
    </source>
</reference>
<dbReference type="PANTHER" id="PTHR39430:SF1">
    <property type="entry name" value="PROTEASE"/>
    <property type="match status" value="1"/>
</dbReference>
<dbReference type="PATRIC" id="fig|213810.4.peg.2291"/>
<dbReference type="EMBL" id="FP929052">
    <property type="protein sequence ID" value="CBL18383.1"/>
    <property type="molecule type" value="Genomic_DNA"/>
</dbReference>
<dbReference type="GeneID" id="83157137"/>
<dbReference type="InterPro" id="IPR003675">
    <property type="entry name" value="Rce1/LyrA-like_dom"/>
</dbReference>
<accession>D4LFI8</accession>
<dbReference type="GO" id="GO:0006508">
    <property type="term" value="P:proteolysis"/>
    <property type="evidence" value="ECO:0007669"/>
    <property type="project" value="UniProtKB-KW"/>
</dbReference>
<feature type="domain" description="CAAX prenyl protease 2/Lysostaphin resistance protein A-like" evidence="2">
    <location>
        <begin position="164"/>
        <end position="255"/>
    </location>
</feature>
<dbReference type="HOGENOM" id="CLU_051806_1_1_9"/>
<name>D4LFI8_RUMC1</name>
<dbReference type="Pfam" id="PF02517">
    <property type="entry name" value="Rce1-like"/>
    <property type="match status" value="1"/>
</dbReference>
<feature type="transmembrane region" description="Helical" evidence="1">
    <location>
        <begin position="220"/>
        <end position="238"/>
    </location>
</feature>
<keyword evidence="1" id="KW-1133">Transmembrane helix</keyword>
<keyword evidence="3" id="KW-0645">Protease</keyword>
<dbReference type="GO" id="GO:0080120">
    <property type="term" value="P:CAAX-box protein maturation"/>
    <property type="evidence" value="ECO:0007669"/>
    <property type="project" value="UniProtKB-ARBA"/>
</dbReference>
<evidence type="ECO:0000313" key="4">
    <source>
        <dbReference type="Proteomes" id="UP000007054"/>
    </source>
</evidence>
<keyword evidence="4" id="KW-1185">Reference proteome</keyword>
<feature type="transmembrane region" description="Helical" evidence="1">
    <location>
        <begin position="127"/>
        <end position="146"/>
    </location>
</feature>
<keyword evidence="1" id="KW-0472">Membrane</keyword>
<evidence type="ECO:0000259" key="2">
    <source>
        <dbReference type="Pfam" id="PF02517"/>
    </source>
</evidence>
<keyword evidence="3" id="KW-0378">Hydrolase</keyword>
<dbReference type="KEGG" id="rch:RUM_23950"/>
<dbReference type="PANTHER" id="PTHR39430">
    <property type="entry name" value="MEMBRANE-ASSOCIATED PROTEASE-RELATED"/>
    <property type="match status" value="1"/>
</dbReference>
<protein>
    <submittedName>
        <fullName evidence="3">CAAX amino terminal protease family</fullName>
    </submittedName>
</protein>
<proteinExistence type="predicted"/>
<dbReference type="GO" id="GO:0004175">
    <property type="term" value="F:endopeptidase activity"/>
    <property type="evidence" value="ECO:0007669"/>
    <property type="project" value="UniProtKB-ARBA"/>
</dbReference>
<keyword evidence="1" id="KW-0812">Transmembrane</keyword>
<feature type="transmembrane region" description="Helical" evidence="1">
    <location>
        <begin position="290"/>
        <end position="312"/>
    </location>
</feature>
<dbReference type="STRING" id="213810.RUM_23950"/>
<evidence type="ECO:0000256" key="1">
    <source>
        <dbReference type="SAM" id="Phobius"/>
    </source>
</evidence>
<dbReference type="Proteomes" id="UP000007054">
    <property type="component" value="Chromosome"/>
</dbReference>
<reference evidence="3" key="2">
    <citation type="submission" date="2010-03" db="EMBL/GenBank/DDBJ databases">
        <authorList>
            <person name="Pajon A."/>
        </authorList>
    </citation>
    <scope>NUCLEOTIDE SEQUENCE</scope>
    <source>
        <strain evidence="3">Type strain: 18P13</strain>
    </source>
</reference>
<sequence length="322" mass="34712">MNKRISGYRQSETMQGTISARTPESPVLQCLLFLGVFLVAMLVESAPPTVLAFPYMMAQLLISHVDLSDSAAVMAFSTSFTLPGWLVAMQLFCTGLATLLTVVYCTDVERRPLRSLGFARKNALRDYLTGAALGVGMIGGAVLVGVSTGSLEYAGSSLRGNGGVFFLLLLGWMVQGMSEEVVFRGFFCNSLVRKCNPHVAALISGIAFALAHMANNGKTLLAIPNLILFGMFAAYYMYRFDSLWGICALHSFWNFAQGNLFGIKVSGMSLDVTALRFVSKEGRELIHGGLFGLEGGVGVTIMLLIGIGLLLFTGEQAEKRKV</sequence>
<gene>
    <name evidence="3" type="ordered locus">RUM_23950</name>
</gene>
<evidence type="ECO:0000313" key="3">
    <source>
        <dbReference type="EMBL" id="CBL18383.1"/>
    </source>
</evidence>
<organism evidence="3 4">
    <name type="scientific">Ruminococcus champanellensis (strain DSM 18848 / JCM 17042 / KCTC 15320 / 18P13)</name>
    <dbReference type="NCBI Taxonomy" id="213810"/>
    <lineage>
        <taxon>Bacteria</taxon>
        <taxon>Bacillati</taxon>
        <taxon>Bacillota</taxon>
        <taxon>Clostridia</taxon>
        <taxon>Eubacteriales</taxon>
        <taxon>Oscillospiraceae</taxon>
        <taxon>Ruminococcus</taxon>
    </lineage>
</organism>
<dbReference type="AlphaFoldDB" id="D4LFI8"/>
<feature type="transmembrane region" description="Helical" evidence="1">
    <location>
        <begin position="84"/>
        <end position="106"/>
    </location>
</feature>
<dbReference type="RefSeq" id="WP_015559289.1">
    <property type="nucleotide sequence ID" value="NC_021039.1"/>
</dbReference>